<gene>
    <name evidence="2" type="ORF">Fot_53986</name>
</gene>
<feature type="domain" description="Gag1-like clamp" evidence="1">
    <location>
        <begin position="135"/>
        <end position="242"/>
    </location>
</feature>
<proteinExistence type="predicted"/>
<dbReference type="AlphaFoldDB" id="A0ABD1PGH7"/>
<name>A0ABD1PGH7_9LAMI</name>
<dbReference type="Proteomes" id="UP001604277">
    <property type="component" value="Unassembled WGS sequence"/>
</dbReference>
<evidence type="ECO:0000313" key="2">
    <source>
        <dbReference type="EMBL" id="KAL2462749.1"/>
    </source>
</evidence>
<dbReference type="Pfam" id="PF13259">
    <property type="entry name" value="clamp_Gag1-like"/>
    <property type="match status" value="1"/>
</dbReference>
<comment type="caution">
    <text evidence="2">The sequence shown here is derived from an EMBL/GenBank/DDBJ whole genome shotgun (WGS) entry which is preliminary data.</text>
</comment>
<dbReference type="PANTHER" id="PTHR33373:SF1">
    <property type="entry name" value="DUF4050 DOMAIN-CONTAINING PROTEIN"/>
    <property type="match status" value="1"/>
</dbReference>
<dbReference type="PANTHER" id="PTHR33373">
    <property type="entry name" value="OS07G0479600 PROTEIN"/>
    <property type="match status" value="1"/>
</dbReference>
<keyword evidence="3" id="KW-1185">Reference proteome</keyword>
<organism evidence="2 3">
    <name type="scientific">Forsythia ovata</name>
    <dbReference type="NCBI Taxonomy" id="205694"/>
    <lineage>
        <taxon>Eukaryota</taxon>
        <taxon>Viridiplantae</taxon>
        <taxon>Streptophyta</taxon>
        <taxon>Embryophyta</taxon>
        <taxon>Tracheophyta</taxon>
        <taxon>Spermatophyta</taxon>
        <taxon>Magnoliopsida</taxon>
        <taxon>eudicotyledons</taxon>
        <taxon>Gunneridae</taxon>
        <taxon>Pentapetalae</taxon>
        <taxon>asterids</taxon>
        <taxon>lamiids</taxon>
        <taxon>Lamiales</taxon>
        <taxon>Oleaceae</taxon>
        <taxon>Forsythieae</taxon>
        <taxon>Forsythia</taxon>
    </lineage>
</organism>
<evidence type="ECO:0000313" key="3">
    <source>
        <dbReference type="Proteomes" id="UP001604277"/>
    </source>
</evidence>
<dbReference type="InterPro" id="IPR025124">
    <property type="entry name" value="Gag1-like_clamp"/>
</dbReference>
<dbReference type="EMBL" id="JBFOLJ010000020">
    <property type="protein sequence ID" value="KAL2462749.1"/>
    <property type="molecule type" value="Genomic_DNA"/>
</dbReference>
<sequence>MAELNQLAYSIDLRSGFCKTNSTFYSKPKPILLSSNNSLMSQLSYLCDRTIAFIDASTRRQLSFSDLWRAVDAIATCLSADMNIHKNDVSSGCIGCCTKQKLISSRNEPLQGPKPPTLTASKPSISEDFWTTSACEMENSAVQSLGSISPISSSTQIYDAGSSNNPSEYINHGLLLWNQTRQNWIGNKKSEKSSQKLHEPRLSWNATYDSLLGSNKPFPKPIPLAEMVDFLVDIWEQEGMYD</sequence>
<protein>
    <recommendedName>
        <fullName evidence="1">Gag1-like clamp domain-containing protein</fullName>
    </recommendedName>
</protein>
<evidence type="ECO:0000259" key="1">
    <source>
        <dbReference type="Pfam" id="PF13259"/>
    </source>
</evidence>
<accession>A0ABD1PGH7</accession>
<reference evidence="3" key="1">
    <citation type="submission" date="2024-07" db="EMBL/GenBank/DDBJ databases">
        <title>Two chromosome-level genome assemblies of Korean endemic species Abeliophyllum distichum and Forsythia ovata (Oleaceae).</title>
        <authorList>
            <person name="Jang H."/>
        </authorList>
    </citation>
    <scope>NUCLEOTIDE SEQUENCE [LARGE SCALE GENOMIC DNA]</scope>
</reference>